<organism evidence="1 2">
    <name type="scientific">Pelosinus fermentans JBW45</name>
    <dbReference type="NCBI Taxonomy" id="1192197"/>
    <lineage>
        <taxon>Bacteria</taxon>
        <taxon>Bacillati</taxon>
        <taxon>Bacillota</taxon>
        <taxon>Negativicutes</taxon>
        <taxon>Selenomonadales</taxon>
        <taxon>Sporomusaceae</taxon>
        <taxon>Pelosinus</taxon>
    </lineage>
</organism>
<evidence type="ECO:0000313" key="2">
    <source>
        <dbReference type="Proteomes" id="UP000005361"/>
    </source>
</evidence>
<dbReference type="KEGG" id="pft:JBW_00944"/>
<evidence type="ECO:0000313" key="1">
    <source>
        <dbReference type="EMBL" id="AJQ26296.1"/>
    </source>
</evidence>
<proteinExistence type="predicted"/>
<name>I8TX42_9FIRM</name>
<dbReference type="HOGENOM" id="CLU_2772234_0_0_9"/>
<dbReference type="RefSeq" id="WP_007955518.1">
    <property type="nucleotide sequence ID" value="NZ_CP010978.1"/>
</dbReference>
<dbReference type="EMBL" id="CP010978">
    <property type="protein sequence ID" value="AJQ26296.1"/>
    <property type="molecule type" value="Genomic_DNA"/>
</dbReference>
<accession>I8TX42</accession>
<reference evidence="1 2" key="1">
    <citation type="journal article" date="2015" name="Genome Announc.">
        <title>Complete Genome Sequence of Pelosinus fermentans JBW45, a Member of a Remarkably Competitive Group of Negativicutes in the Firmicutes Phylum.</title>
        <authorList>
            <person name="De Leon K.B."/>
            <person name="Utturkar S.M."/>
            <person name="Camilleri L.B."/>
            <person name="Elias D.A."/>
            <person name="Arkin A.P."/>
            <person name="Fields M.W."/>
            <person name="Brown S.D."/>
            <person name="Wall J.D."/>
        </authorList>
    </citation>
    <scope>NUCLEOTIDE SEQUENCE [LARGE SCALE GENOMIC DNA]</scope>
    <source>
        <strain evidence="1 2">JBW45</strain>
    </source>
</reference>
<sequence length="69" mass="7764">MIIQNQGSYARLSFFKGITSKGLDVGNETNPKSMVLFEIILYVIHICQKKNSRSQFGLTFLYSAGMSLK</sequence>
<dbReference type="AlphaFoldDB" id="I8TX42"/>
<gene>
    <name evidence="1" type="ORF">JBW_00944</name>
</gene>
<dbReference type="Proteomes" id="UP000005361">
    <property type="component" value="Chromosome"/>
</dbReference>
<reference evidence="2" key="2">
    <citation type="submission" date="2015-02" db="EMBL/GenBank/DDBJ databases">
        <title>Complete Genome Sequence of Pelosinus fermentans JBW45.</title>
        <authorList>
            <person name="De Leon K.B."/>
            <person name="Utturkar S.M."/>
            <person name="Camilleri L.B."/>
            <person name="Arkin A.P."/>
            <person name="Fields M.W."/>
            <person name="Brown S.D."/>
            <person name="Wall J.D."/>
        </authorList>
    </citation>
    <scope>NUCLEOTIDE SEQUENCE [LARGE SCALE GENOMIC DNA]</scope>
    <source>
        <strain evidence="2">JBW45</strain>
    </source>
</reference>
<protein>
    <submittedName>
        <fullName evidence="1">Uncharacterized protein</fullName>
    </submittedName>
</protein>